<feature type="transmembrane region" description="Helical" evidence="1">
    <location>
        <begin position="13"/>
        <end position="37"/>
    </location>
</feature>
<evidence type="ECO:0000313" key="2">
    <source>
        <dbReference type="EMBL" id="KAF4466462.1"/>
    </source>
</evidence>
<keyword evidence="1" id="KW-1133">Transmembrane helix</keyword>
<reference evidence="2 3" key="1">
    <citation type="submission" date="2020-01" db="EMBL/GenBank/DDBJ databases">
        <title>Identification and distribution of gene clusters putatively required for synthesis of sphingolipid metabolism inhibitors in phylogenetically diverse species of the filamentous fungus Fusarium.</title>
        <authorList>
            <person name="Kim H.-S."/>
            <person name="Busman M."/>
            <person name="Brown D.W."/>
            <person name="Divon H."/>
            <person name="Uhlig S."/>
            <person name="Proctor R.H."/>
        </authorList>
    </citation>
    <scope>NUCLEOTIDE SEQUENCE [LARGE SCALE GENOMIC DNA]</scope>
    <source>
        <strain evidence="2 3">NRRL 20459</strain>
    </source>
</reference>
<keyword evidence="3" id="KW-1185">Reference proteome</keyword>
<dbReference type="EMBL" id="JAADYS010000871">
    <property type="protein sequence ID" value="KAF4466462.1"/>
    <property type="molecule type" value="Genomic_DNA"/>
</dbReference>
<dbReference type="AlphaFoldDB" id="A0A8H4LBN6"/>
<keyword evidence="1" id="KW-0472">Membrane</keyword>
<comment type="caution">
    <text evidence="2">The sequence shown here is derived from an EMBL/GenBank/DDBJ whole genome shotgun (WGS) entry which is preliminary data.</text>
</comment>
<evidence type="ECO:0000256" key="1">
    <source>
        <dbReference type="SAM" id="Phobius"/>
    </source>
</evidence>
<protein>
    <submittedName>
        <fullName evidence="2">Uncharacterized protein</fullName>
    </submittedName>
</protein>
<name>A0A8H4LBN6_9HYPO</name>
<organism evidence="2 3">
    <name type="scientific">Fusarium albosuccineum</name>
    <dbReference type="NCBI Taxonomy" id="1237068"/>
    <lineage>
        <taxon>Eukaryota</taxon>
        <taxon>Fungi</taxon>
        <taxon>Dikarya</taxon>
        <taxon>Ascomycota</taxon>
        <taxon>Pezizomycotina</taxon>
        <taxon>Sordariomycetes</taxon>
        <taxon>Hypocreomycetidae</taxon>
        <taxon>Hypocreales</taxon>
        <taxon>Nectriaceae</taxon>
        <taxon>Fusarium</taxon>
        <taxon>Fusarium decemcellulare species complex</taxon>
    </lineage>
</organism>
<evidence type="ECO:0000313" key="3">
    <source>
        <dbReference type="Proteomes" id="UP000554235"/>
    </source>
</evidence>
<accession>A0A8H4LBN6</accession>
<dbReference type="Proteomes" id="UP000554235">
    <property type="component" value="Unassembled WGS sequence"/>
</dbReference>
<keyword evidence="1" id="KW-0812">Transmembrane</keyword>
<gene>
    <name evidence="2" type="ORF">FALBO_6676</name>
</gene>
<proteinExistence type="predicted"/>
<dbReference type="OrthoDB" id="5017649at2759"/>
<sequence length="99" mass="10220">MTKDSSSSGFMKVIAFFDLLVKMAAAGALIGILVLLVQINGHLKDFVSGEEVVRVSLLDSTPISVAMQPGNSGGSFSVSVVDAAGDSFGSPLWIRSADS</sequence>